<accession>A0A561VGS2</accession>
<evidence type="ECO:0000313" key="3">
    <source>
        <dbReference type="Proteomes" id="UP000320239"/>
    </source>
</evidence>
<evidence type="ECO:0000313" key="2">
    <source>
        <dbReference type="EMBL" id="TWG10774.1"/>
    </source>
</evidence>
<organism evidence="2 3">
    <name type="scientific">Actinoplanes teichomyceticus</name>
    <dbReference type="NCBI Taxonomy" id="1867"/>
    <lineage>
        <taxon>Bacteria</taxon>
        <taxon>Bacillati</taxon>
        <taxon>Actinomycetota</taxon>
        <taxon>Actinomycetes</taxon>
        <taxon>Micromonosporales</taxon>
        <taxon>Micromonosporaceae</taxon>
        <taxon>Actinoplanes</taxon>
    </lineage>
</organism>
<sequence>MPSAGRAPSSAQAGQGECRIPVRTFVRRPRSPATGRRREVDLADRTRPRPAGAGDAAPPESISAGAPGGAPKSRDSTVARGPQHRHNGGAGLMTKEFPNETARPDEGDRETPEAPMEWNGRDSTGPRHRFRTDRRHRRQSADGRTPRRGAAQLHSVRRQAPGATPATAARRTRTDAERLVAPPRAGPPGTTARPRRASPARIAAPATSRHRARCARTAGDGVARSGTTTRVDAGRRREAGTRPGGRRAGRDAAGVVSINPDP</sequence>
<feature type="compositionally biased region" description="Low complexity" evidence="1">
    <location>
        <begin position="158"/>
        <end position="169"/>
    </location>
</feature>
<feature type="compositionally biased region" description="Basic residues" evidence="1">
    <location>
        <begin position="126"/>
        <end position="138"/>
    </location>
</feature>
<dbReference type="AlphaFoldDB" id="A0A561VGS2"/>
<name>A0A561VGS2_ACTTI</name>
<feature type="compositionally biased region" description="Basic and acidic residues" evidence="1">
    <location>
        <begin position="102"/>
        <end position="112"/>
    </location>
</feature>
<feature type="compositionally biased region" description="Low complexity" evidence="1">
    <location>
        <begin position="181"/>
        <end position="192"/>
    </location>
</feature>
<gene>
    <name evidence="2" type="ORF">FHX34_107270</name>
</gene>
<dbReference type="Proteomes" id="UP000320239">
    <property type="component" value="Unassembled WGS sequence"/>
</dbReference>
<comment type="caution">
    <text evidence="2">The sequence shown here is derived from an EMBL/GenBank/DDBJ whole genome shotgun (WGS) entry which is preliminary data.</text>
</comment>
<keyword evidence="3" id="KW-1185">Reference proteome</keyword>
<evidence type="ECO:0000256" key="1">
    <source>
        <dbReference type="SAM" id="MobiDB-lite"/>
    </source>
</evidence>
<feature type="compositionally biased region" description="Basic and acidic residues" evidence="1">
    <location>
        <begin position="36"/>
        <end position="47"/>
    </location>
</feature>
<reference evidence="2 3" key="1">
    <citation type="submission" date="2019-06" db="EMBL/GenBank/DDBJ databases">
        <title>Sequencing the genomes of 1000 actinobacteria strains.</title>
        <authorList>
            <person name="Klenk H.-P."/>
        </authorList>
    </citation>
    <scope>NUCLEOTIDE SEQUENCE [LARGE SCALE GENOMIC DNA]</scope>
    <source>
        <strain evidence="2 3">DSM 43866</strain>
    </source>
</reference>
<proteinExistence type="predicted"/>
<protein>
    <submittedName>
        <fullName evidence="2">Uncharacterized protein</fullName>
    </submittedName>
</protein>
<feature type="region of interest" description="Disordered" evidence="1">
    <location>
        <begin position="1"/>
        <end position="262"/>
    </location>
</feature>
<feature type="compositionally biased region" description="Low complexity" evidence="1">
    <location>
        <begin position="49"/>
        <end position="59"/>
    </location>
</feature>
<dbReference type="EMBL" id="VIWY01000007">
    <property type="protein sequence ID" value="TWG10774.1"/>
    <property type="molecule type" value="Genomic_DNA"/>
</dbReference>